<sequence>MRKSSPLHDLPALPAPPRFDEREGPIEVEADASLRYVILGGLQQNAPNLSPLAQALNHRFAVMFTGNFEERLVGVFGEIRDMGGLSPVKLVGVSEYSMYVVLDERASSTTVQKIAAIWAGASLYLTLPHKICFASENDLWSDGSDFAHLIAAKEIFDSNLLGVWPAPGVHPELEVIEQSALAHPQPSPTPTPERLRRMQCAVAPIPEDVARNLRHATCAMTDYYLKSGAEFGHEQRKKLLAHIALSSGLRQQHLTSVTTSNFNHRPSDHMSDHTGE</sequence>
<comment type="caution">
    <text evidence="2">The sequence shown here is derived from an EMBL/GenBank/DDBJ whole genome shotgun (WGS) entry which is preliminary data.</text>
</comment>
<evidence type="ECO:0000313" key="2">
    <source>
        <dbReference type="EMBL" id="PCM50232.1"/>
    </source>
</evidence>
<dbReference type="Proteomes" id="UP000218643">
    <property type="component" value="Unassembled WGS sequence"/>
</dbReference>
<name>A0A854XE67_PSEFL</name>
<feature type="region of interest" description="Disordered" evidence="1">
    <location>
        <begin position="257"/>
        <end position="276"/>
    </location>
</feature>
<reference evidence="2 3" key="2">
    <citation type="submission" date="2017-10" db="EMBL/GenBank/DDBJ databases">
        <title>Rhizosphere-associated Pseudomonas modulate jasmonic acid/salicylic acid antagonism to induce systemic resistance to herbivores at the cost of susceptibility to pathogens.</title>
        <authorList>
            <person name="Haney C.H."/>
            <person name="Wiesmann C.L."/>
            <person name="Shapiro L.R."/>
            <person name="O'Sullivan L.R."/>
            <person name="Khorasani S."/>
            <person name="Melnyk R.A."/>
            <person name="Xiao L."/>
            <person name="Bush J."/>
            <person name="Carrillo J."/>
            <person name="Pierce N.E."/>
            <person name="Ausubel F.M."/>
        </authorList>
    </citation>
    <scope>NUCLEOTIDE SEQUENCE [LARGE SCALE GENOMIC DNA]</scope>
    <source>
        <strain evidence="2 3">CH229</strain>
    </source>
</reference>
<accession>A0A854XE67</accession>
<feature type="compositionally biased region" description="Basic and acidic residues" evidence="1">
    <location>
        <begin position="265"/>
        <end position="276"/>
    </location>
</feature>
<reference evidence="2 3" key="1">
    <citation type="submission" date="2017-09" db="EMBL/GenBank/DDBJ databases">
        <authorList>
            <person name="Haney C."/>
            <person name="Melnyk R."/>
        </authorList>
    </citation>
    <scope>NUCLEOTIDE SEQUENCE [LARGE SCALE GENOMIC DNA]</scope>
    <source>
        <strain evidence="2 3">CH229</strain>
    </source>
</reference>
<evidence type="ECO:0000313" key="3">
    <source>
        <dbReference type="Proteomes" id="UP000218643"/>
    </source>
</evidence>
<protein>
    <submittedName>
        <fullName evidence="2">Uncharacterized protein</fullName>
    </submittedName>
</protein>
<gene>
    <name evidence="2" type="ORF">CP335_08520</name>
</gene>
<proteinExistence type="predicted"/>
<feature type="region of interest" description="Disordered" evidence="1">
    <location>
        <begin position="1"/>
        <end position="22"/>
    </location>
</feature>
<evidence type="ECO:0000256" key="1">
    <source>
        <dbReference type="SAM" id="MobiDB-lite"/>
    </source>
</evidence>
<dbReference type="EMBL" id="NXHE01000007">
    <property type="protein sequence ID" value="PCM50232.1"/>
    <property type="molecule type" value="Genomic_DNA"/>
</dbReference>
<dbReference type="AlphaFoldDB" id="A0A854XE67"/>
<organism evidence="2 3">
    <name type="scientific">Pseudomonas fluorescens</name>
    <dbReference type="NCBI Taxonomy" id="294"/>
    <lineage>
        <taxon>Bacteria</taxon>
        <taxon>Pseudomonadati</taxon>
        <taxon>Pseudomonadota</taxon>
        <taxon>Gammaproteobacteria</taxon>
        <taxon>Pseudomonadales</taxon>
        <taxon>Pseudomonadaceae</taxon>
        <taxon>Pseudomonas</taxon>
    </lineage>
</organism>
<dbReference type="RefSeq" id="WP_096795579.1">
    <property type="nucleotide sequence ID" value="NZ_NXHE01000007.1"/>
</dbReference>